<gene>
    <name evidence="2" type="ORF">Y919_06675</name>
</gene>
<dbReference type="RefSeq" id="WP_035163453.1">
    <property type="nucleotide sequence ID" value="NZ_CASTAQ010000183.1"/>
</dbReference>
<dbReference type="EMBL" id="AZTB01000029">
    <property type="protein sequence ID" value="KGG80345.1"/>
    <property type="molecule type" value="Genomic_DNA"/>
</dbReference>
<evidence type="ECO:0000259" key="1">
    <source>
        <dbReference type="Pfam" id="PF12392"/>
    </source>
</evidence>
<proteinExistence type="predicted"/>
<keyword evidence="2" id="KW-0378">Hydrolase</keyword>
<keyword evidence="2" id="KW-0645">Protease</keyword>
<dbReference type="InterPro" id="IPR001539">
    <property type="entry name" value="Peptidase_U32"/>
</dbReference>
<protein>
    <submittedName>
        <fullName evidence="2">Protease</fullName>
    </submittedName>
</protein>
<reference evidence="2 3" key="1">
    <citation type="submission" date="2013-12" db="EMBL/GenBank/DDBJ databases">
        <title>Draft genome sequence of Caloranaerobacter sp. H53214.</title>
        <authorList>
            <person name="Jiang L.J."/>
            <person name="Shao Z.Z."/>
            <person name="Long M.N."/>
        </authorList>
    </citation>
    <scope>NUCLEOTIDE SEQUENCE [LARGE SCALE GENOMIC DNA]</scope>
    <source>
        <strain evidence="2 3">H53214</strain>
    </source>
</reference>
<dbReference type="Proteomes" id="UP000029622">
    <property type="component" value="Unassembled WGS sequence"/>
</dbReference>
<dbReference type="GO" id="GO:0006508">
    <property type="term" value="P:proteolysis"/>
    <property type="evidence" value="ECO:0007669"/>
    <property type="project" value="UniProtKB-KW"/>
</dbReference>
<evidence type="ECO:0000313" key="2">
    <source>
        <dbReference type="EMBL" id="KGG80345.1"/>
    </source>
</evidence>
<dbReference type="InterPro" id="IPR020988">
    <property type="entry name" value="Pept_U32_collagenase"/>
</dbReference>
<sequence>MVHVKEKVELLAPVGSIESLYAAVENGADAVYLGGKMFNARQYASNFDREELKKAVEYAHIKDVKVYVTVNILLSDSEFKEALEYISFLYNIDVDAIIIQDLGLASLVKKLLPDFEIHGSTQMTIINQCGAKFLEEFGFTRVVLGRELSLEEIKYIKDETNIELEGFIHGALCISYSGQCLMSSIIGGRSGNRGRCAQPCRMPYTLVNAETGQIVSQKLDKKFLLSTRDLNTIEDLNRIIKSGIISLKIEGRMKRPEYVAVIVSKYRKALDNLYNKIDRVISKEDKKELLQIFNRKFTRGYILGDFGRDLVAINRPDNRGVYIGRVIDVDKKYIYILLEDSLNVGDGIEITDNKGNKDGIIVNSIFSKGKQVKSCREGEIAKIKRIGNIKKDSKVYKTSDVLLLEKAKKSFTERDKLKKIDIYMEVEIKIGHPIKMFLWDDRGNYVTIVSEERVQEGENIYLTEEKVIKQLSKLGGTHYVLKDINVKLENNSMIPVSVLNKLRRKAIEELNRKRAIINKRIEINEKDVLNKMQDIVEKNKPYVKTNNRLISVSIQSFKQFAKIDLNKLDRVYISYYEGVNESIKEIKKYGKEVYLQTERILTSLDFKTLNRQIRDIGIENIDGISVSNLGTLKYIKDNFDTNIHCDIGINAYNSFTMKFLEEYGVKSVTLSPELKLSQIKNICLNTNLICETIGYGYLPVMISKYCPFSIIKGCLSDKECDRCKFRYGYGLKDRLDKVFRIIRKGKVTTIYNSQPLVVVENLKEIYNSKVDMIRLDFTFEDDIKEIQTMYYEFANDNIDEKNVVEFINKIKKSRGLTKGHYYRGVL</sequence>
<dbReference type="PROSITE" id="PS01276">
    <property type="entry name" value="PEPTIDASE_U32"/>
    <property type="match status" value="1"/>
</dbReference>
<evidence type="ECO:0000313" key="3">
    <source>
        <dbReference type="Proteomes" id="UP000029622"/>
    </source>
</evidence>
<dbReference type="InterPro" id="IPR051454">
    <property type="entry name" value="RNA/ubiquinone_mod_enzymes"/>
</dbReference>
<name>A0A096BGM1_9FIRM</name>
<accession>A0A096BGM1</accession>
<dbReference type="Pfam" id="PF01136">
    <property type="entry name" value="Peptidase_U32"/>
    <property type="match status" value="2"/>
</dbReference>
<comment type="caution">
    <text evidence="2">The sequence shown here is derived from an EMBL/GenBank/DDBJ whole genome shotgun (WGS) entry which is preliminary data.</text>
</comment>
<dbReference type="Pfam" id="PF12392">
    <property type="entry name" value="DUF3656"/>
    <property type="match status" value="1"/>
</dbReference>
<dbReference type="GO" id="GO:0008233">
    <property type="term" value="F:peptidase activity"/>
    <property type="evidence" value="ECO:0007669"/>
    <property type="project" value="UniProtKB-KW"/>
</dbReference>
<dbReference type="AlphaFoldDB" id="A0A096BGM1"/>
<dbReference type="PANTHER" id="PTHR30217">
    <property type="entry name" value="PEPTIDASE U32 FAMILY"/>
    <property type="match status" value="1"/>
</dbReference>
<feature type="domain" description="Peptidase U32 collagenase" evidence="1">
    <location>
        <begin position="395"/>
        <end position="514"/>
    </location>
</feature>
<organism evidence="2 3">
    <name type="scientific">Caloranaerobacter azorensis H53214</name>
    <dbReference type="NCBI Taxonomy" id="1156417"/>
    <lineage>
        <taxon>Bacteria</taxon>
        <taxon>Bacillati</taxon>
        <taxon>Bacillota</taxon>
        <taxon>Tissierellia</taxon>
        <taxon>Tissierellales</taxon>
        <taxon>Thermohalobacteraceae</taxon>
        <taxon>Caloranaerobacter</taxon>
    </lineage>
</organism>
<dbReference type="STRING" id="1156417.Y919_06675"/>
<dbReference type="PANTHER" id="PTHR30217:SF10">
    <property type="entry name" value="23S RRNA 5-HYDROXYCYTIDINE C2501 SYNTHASE"/>
    <property type="match status" value="1"/>
</dbReference>